<evidence type="ECO:0000313" key="2">
    <source>
        <dbReference type="Proteomes" id="UP001281410"/>
    </source>
</evidence>
<dbReference type="EMBL" id="JANJYJ010000010">
    <property type="protein sequence ID" value="KAK3182834.1"/>
    <property type="molecule type" value="Genomic_DNA"/>
</dbReference>
<proteinExistence type="predicted"/>
<dbReference type="AlphaFoldDB" id="A0AAD9ZKH4"/>
<keyword evidence="2" id="KW-1185">Reference proteome</keyword>
<dbReference type="PANTHER" id="PTHR33710:SF71">
    <property type="entry name" value="ENDONUCLEASE_EXONUCLEASE_PHOSPHATASE DOMAIN-CONTAINING PROTEIN"/>
    <property type="match status" value="1"/>
</dbReference>
<reference evidence="1" key="1">
    <citation type="journal article" date="2023" name="Plant J.">
        <title>Genome sequences and population genomics provide insights into the demographic history, inbreeding, and mutation load of two 'living fossil' tree species of Dipteronia.</title>
        <authorList>
            <person name="Feng Y."/>
            <person name="Comes H.P."/>
            <person name="Chen J."/>
            <person name="Zhu S."/>
            <person name="Lu R."/>
            <person name="Zhang X."/>
            <person name="Li P."/>
            <person name="Qiu J."/>
            <person name="Olsen K.M."/>
            <person name="Qiu Y."/>
        </authorList>
    </citation>
    <scope>NUCLEOTIDE SEQUENCE</scope>
    <source>
        <strain evidence="1">NBL</strain>
    </source>
</reference>
<comment type="caution">
    <text evidence="1">The sequence shown here is derived from an EMBL/GenBank/DDBJ whole genome shotgun (WGS) entry which is preliminary data.</text>
</comment>
<protein>
    <submittedName>
        <fullName evidence="1">Uncharacterized protein</fullName>
    </submittedName>
</protein>
<name>A0AAD9ZKH4_9ROSI</name>
<dbReference type="PANTHER" id="PTHR33710">
    <property type="entry name" value="BNAC02G09200D PROTEIN"/>
    <property type="match status" value="1"/>
</dbReference>
<organism evidence="1 2">
    <name type="scientific">Dipteronia sinensis</name>
    <dbReference type="NCBI Taxonomy" id="43782"/>
    <lineage>
        <taxon>Eukaryota</taxon>
        <taxon>Viridiplantae</taxon>
        <taxon>Streptophyta</taxon>
        <taxon>Embryophyta</taxon>
        <taxon>Tracheophyta</taxon>
        <taxon>Spermatophyta</taxon>
        <taxon>Magnoliopsida</taxon>
        <taxon>eudicotyledons</taxon>
        <taxon>Gunneridae</taxon>
        <taxon>Pentapetalae</taxon>
        <taxon>rosids</taxon>
        <taxon>malvids</taxon>
        <taxon>Sapindales</taxon>
        <taxon>Sapindaceae</taxon>
        <taxon>Hippocastanoideae</taxon>
        <taxon>Acereae</taxon>
        <taxon>Dipteronia</taxon>
    </lineage>
</organism>
<evidence type="ECO:0000313" key="1">
    <source>
        <dbReference type="EMBL" id="KAK3182834.1"/>
    </source>
</evidence>
<accession>A0AAD9ZKH4</accession>
<sequence length="99" mass="11686">MIADRLYRCVCKLQWMNKFIGGMVSHLEFWHSDHQPILLDTDPNPFQGSNSLHSQCRFHFEECWAEEVGCESIVNRVWQSPMLNDAMQDFLEKVRLSKV</sequence>
<gene>
    <name evidence="1" type="ORF">Dsin_030120</name>
</gene>
<dbReference type="Proteomes" id="UP001281410">
    <property type="component" value="Unassembled WGS sequence"/>
</dbReference>